<evidence type="ECO:0000313" key="2">
    <source>
        <dbReference type="Proteomes" id="UP000734854"/>
    </source>
</evidence>
<proteinExistence type="predicted"/>
<dbReference type="AlphaFoldDB" id="A0A8J5GVR5"/>
<name>A0A8J5GVR5_ZINOF</name>
<keyword evidence="2" id="KW-1185">Reference proteome</keyword>
<protein>
    <submittedName>
        <fullName evidence="1">Uncharacterized protein</fullName>
    </submittedName>
</protein>
<dbReference type="EMBL" id="JACMSC010000009">
    <property type="protein sequence ID" value="KAG6507309.1"/>
    <property type="molecule type" value="Genomic_DNA"/>
</dbReference>
<comment type="caution">
    <text evidence="1">The sequence shown here is derived from an EMBL/GenBank/DDBJ whole genome shotgun (WGS) entry which is preliminary data.</text>
</comment>
<evidence type="ECO:0000313" key="1">
    <source>
        <dbReference type="EMBL" id="KAG6507309.1"/>
    </source>
</evidence>
<accession>A0A8J5GVR5</accession>
<organism evidence="1 2">
    <name type="scientific">Zingiber officinale</name>
    <name type="common">Ginger</name>
    <name type="synonym">Amomum zingiber</name>
    <dbReference type="NCBI Taxonomy" id="94328"/>
    <lineage>
        <taxon>Eukaryota</taxon>
        <taxon>Viridiplantae</taxon>
        <taxon>Streptophyta</taxon>
        <taxon>Embryophyta</taxon>
        <taxon>Tracheophyta</taxon>
        <taxon>Spermatophyta</taxon>
        <taxon>Magnoliopsida</taxon>
        <taxon>Liliopsida</taxon>
        <taxon>Zingiberales</taxon>
        <taxon>Zingiberaceae</taxon>
        <taxon>Zingiber</taxon>
    </lineage>
</organism>
<dbReference type="Proteomes" id="UP000734854">
    <property type="component" value="Unassembled WGS sequence"/>
</dbReference>
<reference evidence="1 2" key="1">
    <citation type="submission" date="2020-08" db="EMBL/GenBank/DDBJ databases">
        <title>Plant Genome Project.</title>
        <authorList>
            <person name="Zhang R.-G."/>
        </authorList>
    </citation>
    <scope>NUCLEOTIDE SEQUENCE [LARGE SCALE GENOMIC DNA]</scope>
    <source>
        <tissue evidence="1">Rhizome</tissue>
    </source>
</reference>
<sequence length="89" mass="9413">MVFPGLLALFGSSYNGRKYTAEMYFSDGSSHSSLYGQGNGIDDDRACAEILSEDVDTETNQQDIVGVFGMNIQVKAPAGVDCIASPLGV</sequence>
<gene>
    <name evidence="1" type="ORF">ZIOFF_032651</name>
</gene>